<dbReference type="GO" id="GO:0008467">
    <property type="term" value="F:[heparan sulfate]-glucosamine 3-sulfotransferase activity"/>
    <property type="evidence" value="ECO:0007669"/>
    <property type="project" value="TreeGrafter"/>
</dbReference>
<dbReference type="InterPro" id="IPR027417">
    <property type="entry name" value="P-loop_NTPase"/>
</dbReference>
<evidence type="ECO:0000256" key="1">
    <source>
        <dbReference type="ARBA" id="ARBA00022679"/>
    </source>
</evidence>
<reference evidence="8" key="1">
    <citation type="submission" date="2020-04" db="EMBL/GenBank/DDBJ databases">
        <authorList>
            <person name="Neveu A P."/>
        </authorList>
    </citation>
    <scope>NUCLEOTIDE SEQUENCE</scope>
    <source>
        <tissue evidence="8">Whole embryo</tissue>
    </source>
</reference>
<dbReference type="InterPro" id="IPR000863">
    <property type="entry name" value="Sulfotransferase_dom"/>
</dbReference>
<dbReference type="AlphaFoldDB" id="A0A6F9DFD5"/>
<feature type="active site" description="For sulfotransferase activity" evidence="3">
    <location>
        <position position="75"/>
    </location>
</feature>
<keyword evidence="2" id="KW-0325">Glycoprotein</keyword>
<feature type="binding site" evidence="4">
    <location>
        <position position="169"/>
    </location>
    <ligand>
        <name>3'-phosphoadenylyl sulfate</name>
        <dbReference type="ChEBI" id="CHEBI:58339"/>
    </ligand>
</feature>
<evidence type="ECO:0000256" key="2">
    <source>
        <dbReference type="ARBA" id="ARBA00023180"/>
    </source>
</evidence>
<feature type="binding site" evidence="4">
    <location>
        <position position="296"/>
    </location>
    <ligand>
        <name>3'-phosphoadenylyl sulfate</name>
        <dbReference type="ChEBI" id="CHEBI:58339"/>
    </ligand>
</feature>
<dbReference type="EMBL" id="LR785836">
    <property type="protein sequence ID" value="CAB3254151.1"/>
    <property type="molecule type" value="mRNA"/>
</dbReference>
<evidence type="ECO:0000256" key="6">
    <source>
        <dbReference type="RuleBase" id="RU361155"/>
    </source>
</evidence>
<feature type="domain" description="Sulfotransferase" evidence="7">
    <location>
        <begin position="66"/>
        <end position="345"/>
    </location>
</feature>
<keyword evidence="1 6" id="KW-0808">Transferase</keyword>
<feature type="disulfide bond" evidence="5">
    <location>
        <begin position="297"/>
        <end position="307"/>
    </location>
</feature>
<evidence type="ECO:0000313" key="8">
    <source>
        <dbReference type="EMBL" id="CAB3254151.1"/>
    </source>
</evidence>
<dbReference type="Pfam" id="PF00685">
    <property type="entry name" value="Sulfotransfer_1"/>
    <property type="match status" value="1"/>
</dbReference>
<evidence type="ECO:0000259" key="7">
    <source>
        <dbReference type="Pfam" id="PF00685"/>
    </source>
</evidence>
<accession>A0A6F9DFD5</accession>
<name>A0A6F9DFD5_9ASCI</name>
<evidence type="ECO:0000256" key="3">
    <source>
        <dbReference type="PIRSR" id="PIRSR637359-1"/>
    </source>
</evidence>
<gene>
    <name evidence="8" type="primary">Hs3st3b1</name>
</gene>
<dbReference type="PANTHER" id="PTHR10605:SF72">
    <property type="entry name" value="HEPARAN SULFATE 3-O SULFOTRANSFERASE-B, ISOFORM A"/>
    <property type="match status" value="1"/>
</dbReference>
<proteinExistence type="evidence at transcript level"/>
<comment type="similarity">
    <text evidence="6">Belongs to the sulfotransferase 1 family.</text>
</comment>
<protein>
    <recommendedName>
        <fullName evidence="6">Sulfotransferase</fullName>
        <ecNumber evidence="6">2.8.2.-</ecNumber>
    </recommendedName>
</protein>
<organism evidence="8">
    <name type="scientific">Phallusia mammillata</name>
    <dbReference type="NCBI Taxonomy" id="59560"/>
    <lineage>
        <taxon>Eukaryota</taxon>
        <taxon>Metazoa</taxon>
        <taxon>Chordata</taxon>
        <taxon>Tunicata</taxon>
        <taxon>Ascidiacea</taxon>
        <taxon>Phlebobranchia</taxon>
        <taxon>Ascidiidae</taxon>
        <taxon>Phallusia</taxon>
    </lineage>
</organism>
<dbReference type="Gene3D" id="3.40.50.300">
    <property type="entry name" value="P-loop containing nucleotide triphosphate hydrolases"/>
    <property type="match status" value="1"/>
</dbReference>
<sequence length="368" mass="42254">MRRKIVGAIITVSAITFAILGYSNMGYTVKSSNPVIKVAVDGCLRTPTSTMLGYSPTRKGVRKRLPHIIGIGSKKCGTGAFRHFLRFHSKVQVSLCEPHFFDDSYNKGTEYYKSLLPWSNTSEYTFEKTPKYIVTGGVPKRIISTYEKEGLPTPKFVLVVCDPVQRAFSDFSKAKRNTGYKTGVVGQFQNFEEYVEYALNKIRTLAPPVTEGVHAFYSHMKELESKIELRFLTRGIYSYFLENWYQYFPRKDFVIVDGDRLLTEPGEVMVKAQEQLGLEVEIGPENFIFNREKGFYCIKYNNTNTSCLSPAKGRTRTVKNGTVLQPKLSKETRRRLDEFYRPFLERFTHVTSAKANWVQRLLHIDPSR</sequence>
<dbReference type="InterPro" id="IPR037359">
    <property type="entry name" value="NST/OST"/>
</dbReference>
<dbReference type="SUPFAM" id="SSF52540">
    <property type="entry name" value="P-loop containing nucleoside triphosphate hydrolases"/>
    <property type="match status" value="1"/>
</dbReference>
<keyword evidence="5" id="KW-1015">Disulfide bond</keyword>
<dbReference type="PANTHER" id="PTHR10605">
    <property type="entry name" value="HEPARAN SULFATE SULFOTRANSFERASE"/>
    <property type="match status" value="1"/>
</dbReference>
<evidence type="ECO:0000256" key="4">
    <source>
        <dbReference type="PIRSR" id="PIRSR637359-2"/>
    </source>
</evidence>
<dbReference type="EC" id="2.8.2.-" evidence="6"/>
<evidence type="ECO:0000256" key="5">
    <source>
        <dbReference type="PIRSR" id="PIRSR637359-3"/>
    </source>
</evidence>